<keyword evidence="9" id="KW-1185">Reference proteome</keyword>
<sequence length="1259" mass="144174">MNYVNTENANYVVSILRSGSDKTFDDESQEIQFEIEKLVNDRMNDIYDVIEDNQESYILENGQQDQKLEELETNPLKKRSSDKSTTTTTKYLFINPRKKNNNHFKRSLKDSSDSDIEYIPIESVLVNHICPIQNYYAINVYLSDVTAEIVRTLPNVIYCEKSTSFTLDDSNLKNLNNNNFYNLNSNNSNDKYYDLDNITTTTTSTTTSKEEDYYDIEAIKRETNWTDVSVEHITFTPDHLSTISQFPISVIYKTYDKTFYYPSTAGHGIDVYVLDNGINIDHMDFDTYKGTEDERIIRCEAIADSNELHITEGEELEFCYGNFKENSSIYQNASHGTAVSSVAGGKIYGVAKKANIRAIANDLSVIGILRSFDYVILNGKPHKTVINLSMGSTMYFKSLDDKLSELIDHNFIIISAAGNEHVNCCADKNSNEFVSYSGYGKSIVVGSVDSKIYSDGYTTDEHSNYGKCVDIFAPGQVTAAYVENDINKRNKNDKCKADGTSFAAPIVTGVVASIMAEHPEIKFNNKSMKNLLIEMSIKGSIKDFDSEITPNRFINNGKIRAYFPYFYNIKCGPGSPNNSTCSEGCCTKDGECVTLKNNAGDLCLIENGCQSDYGFCTTIDEAINECEKELEENKECLVVKNLTSEYNRNNSLNCSVMDKWKCFKFFDNLLLNESICVIAKNYKNFNDLNGLDREKINLYSYRCNYYYGDQLVEECNKIVNNYNYCFIDNPTANFINNVRGDINRFYSDTLRGDYKARCELNKNMDICHDIAFSDQANFAEHFQKKCMDYHSKECFNIAQNYEEIFYSQSSCSNAKLKGRNPLEIIVENHLKEDRVEMIGEFCNFIYDYQSSTKCDNIINNHLECFSVFTNNLNNNNAIQNCSIIKSKKCQLLYEDPYHYIPMCRANAKNLNTRKIYYNMERYLNQFNTTCERITNNGMKNTIISNCESIINDDQACLFDYSTEMIKTTTNEKELAQKCQQFNSEKCKNIYSPFIQAKYIGMCSLAEYYQPDISSSYYEFDIKHYVNYVLCNNSKEAILQRCHEELDLYQNCLFNVNSSIDLYYHCVQMNENYCKDFYEDPFKYIPTCYAADVYQSQNIFRKTDVEWEYYHENCPAIIEAGYHELMKTKINDNFSLSSSSSIIEPTLITVEKSFVTDTIEPTLTMNESIVTDTIEPSSTVVNTIEPTLTVKEPIVNTVESTIIVNNPTIITIDSVKATPTTISNNDLDNSIETITDNDCEVDEITTTVVETFFETVLADY</sequence>
<organism evidence="8 9">
    <name type="scientific">Anaeromyces robustus</name>
    <dbReference type="NCBI Taxonomy" id="1754192"/>
    <lineage>
        <taxon>Eukaryota</taxon>
        <taxon>Fungi</taxon>
        <taxon>Fungi incertae sedis</taxon>
        <taxon>Chytridiomycota</taxon>
        <taxon>Chytridiomycota incertae sedis</taxon>
        <taxon>Neocallimastigomycetes</taxon>
        <taxon>Neocallimastigales</taxon>
        <taxon>Neocallimastigaceae</taxon>
        <taxon>Anaeromyces</taxon>
    </lineage>
</organism>
<dbReference type="GO" id="GO:0005615">
    <property type="term" value="C:extracellular space"/>
    <property type="evidence" value="ECO:0007669"/>
    <property type="project" value="TreeGrafter"/>
</dbReference>
<dbReference type="InterPro" id="IPR000209">
    <property type="entry name" value="Peptidase_S8/S53_dom"/>
</dbReference>
<dbReference type="OrthoDB" id="19448at2759"/>
<name>A0A1Y1X217_9FUNG</name>
<accession>A0A1Y1X217</accession>
<reference evidence="8 9" key="1">
    <citation type="submission" date="2016-08" db="EMBL/GenBank/DDBJ databases">
        <title>A Parts List for Fungal Cellulosomes Revealed by Comparative Genomics.</title>
        <authorList>
            <consortium name="DOE Joint Genome Institute"/>
            <person name="Haitjema C.H."/>
            <person name="Gilmore S.P."/>
            <person name="Henske J.K."/>
            <person name="Solomon K.V."/>
            <person name="De Groot R."/>
            <person name="Kuo A."/>
            <person name="Mondo S.J."/>
            <person name="Salamov A.A."/>
            <person name="Labutti K."/>
            <person name="Zhao Z."/>
            <person name="Chiniquy J."/>
            <person name="Barry K."/>
            <person name="Brewer H.M."/>
            <person name="Purvine S.O."/>
            <person name="Wright A.T."/>
            <person name="Boxma B."/>
            <person name="Van Alen T."/>
            <person name="Hackstein J.H."/>
            <person name="Baker S.E."/>
            <person name="Grigoriev I.V."/>
            <person name="O'Malley M.A."/>
        </authorList>
    </citation>
    <scope>NUCLEOTIDE SEQUENCE [LARGE SCALE GENOMIC DNA]</scope>
    <source>
        <strain evidence="8 9">S4</strain>
    </source>
</reference>
<evidence type="ECO:0000256" key="4">
    <source>
        <dbReference type="ARBA" id="ARBA00022825"/>
    </source>
</evidence>
<dbReference type="PROSITE" id="PS51892">
    <property type="entry name" value="SUBTILASE"/>
    <property type="match status" value="1"/>
</dbReference>
<dbReference type="InterPro" id="IPR050131">
    <property type="entry name" value="Peptidase_S8_subtilisin-like"/>
</dbReference>
<feature type="active site" description="Charge relay system" evidence="5">
    <location>
        <position position="335"/>
    </location>
</feature>
<dbReference type="Gene3D" id="3.40.50.200">
    <property type="entry name" value="Peptidase S8/S53 domain"/>
    <property type="match status" value="1"/>
</dbReference>
<dbReference type="PROSITE" id="PS00137">
    <property type="entry name" value="SUBTILASE_HIS"/>
    <property type="match status" value="1"/>
</dbReference>
<dbReference type="Pfam" id="PF00082">
    <property type="entry name" value="Peptidase_S8"/>
    <property type="match status" value="1"/>
</dbReference>
<dbReference type="InterPro" id="IPR036852">
    <property type="entry name" value="Peptidase_S8/S53_dom_sf"/>
</dbReference>
<evidence type="ECO:0000259" key="7">
    <source>
        <dbReference type="Pfam" id="PF00082"/>
    </source>
</evidence>
<evidence type="ECO:0000256" key="2">
    <source>
        <dbReference type="ARBA" id="ARBA00022670"/>
    </source>
</evidence>
<dbReference type="GO" id="GO:0004252">
    <property type="term" value="F:serine-type endopeptidase activity"/>
    <property type="evidence" value="ECO:0007669"/>
    <property type="project" value="UniProtKB-UniRule"/>
</dbReference>
<keyword evidence="2 5" id="KW-0645">Protease</keyword>
<dbReference type="Proteomes" id="UP000193944">
    <property type="component" value="Unassembled WGS sequence"/>
</dbReference>
<dbReference type="InterPro" id="IPR023828">
    <property type="entry name" value="Peptidase_S8_Ser-AS"/>
</dbReference>
<comment type="caution">
    <text evidence="8">The sequence shown here is derived from an EMBL/GenBank/DDBJ whole genome shotgun (WGS) entry which is preliminary data.</text>
</comment>
<gene>
    <name evidence="8" type="ORF">BCR32DRAFT_246219</name>
</gene>
<keyword evidence="3 5" id="KW-0378">Hydrolase</keyword>
<feature type="region of interest" description="Disordered" evidence="6">
    <location>
        <begin position="61"/>
        <end position="84"/>
    </location>
</feature>
<evidence type="ECO:0000256" key="6">
    <source>
        <dbReference type="SAM" id="MobiDB-lite"/>
    </source>
</evidence>
<dbReference type="GO" id="GO:0006508">
    <property type="term" value="P:proteolysis"/>
    <property type="evidence" value="ECO:0007669"/>
    <property type="project" value="UniProtKB-KW"/>
</dbReference>
<evidence type="ECO:0000256" key="5">
    <source>
        <dbReference type="PROSITE-ProRule" id="PRU01240"/>
    </source>
</evidence>
<protein>
    <submittedName>
        <fullName evidence="8">Subtilisin-like protein</fullName>
    </submittedName>
</protein>
<dbReference type="PRINTS" id="PR00723">
    <property type="entry name" value="SUBTILISIN"/>
</dbReference>
<comment type="similarity">
    <text evidence="1 5">Belongs to the peptidase S8 family.</text>
</comment>
<keyword evidence="4 5" id="KW-0720">Serine protease</keyword>
<evidence type="ECO:0000256" key="3">
    <source>
        <dbReference type="ARBA" id="ARBA00022801"/>
    </source>
</evidence>
<proteinExistence type="inferred from homology"/>
<evidence type="ECO:0000313" key="9">
    <source>
        <dbReference type="Proteomes" id="UP000193944"/>
    </source>
</evidence>
<dbReference type="STRING" id="1754192.A0A1Y1X217"/>
<dbReference type="EMBL" id="MCFG01000168">
    <property type="protein sequence ID" value="ORX79668.1"/>
    <property type="molecule type" value="Genomic_DNA"/>
</dbReference>
<reference evidence="8 9" key="2">
    <citation type="submission" date="2016-08" db="EMBL/GenBank/DDBJ databases">
        <title>Pervasive Adenine N6-methylation of Active Genes in Fungi.</title>
        <authorList>
            <consortium name="DOE Joint Genome Institute"/>
            <person name="Mondo S.J."/>
            <person name="Dannebaum R.O."/>
            <person name="Kuo R.C."/>
            <person name="Labutti K."/>
            <person name="Haridas S."/>
            <person name="Kuo A."/>
            <person name="Salamov A."/>
            <person name="Ahrendt S.R."/>
            <person name="Lipzen A."/>
            <person name="Sullivan W."/>
            <person name="Andreopoulos W.B."/>
            <person name="Clum A."/>
            <person name="Lindquist E."/>
            <person name="Daum C."/>
            <person name="Ramamoorthy G.K."/>
            <person name="Gryganskyi A."/>
            <person name="Culley D."/>
            <person name="Magnuson J.K."/>
            <person name="James T.Y."/>
            <person name="O'Malley M.A."/>
            <person name="Stajich J.E."/>
            <person name="Spatafora J.W."/>
            <person name="Visel A."/>
            <person name="Grigoriev I.V."/>
        </authorList>
    </citation>
    <scope>NUCLEOTIDE SEQUENCE [LARGE SCALE GENOMIC DNA]</scope>
    <source>
        <strain evidence="8 9">S4</strain>
    </source>
</reference>
<dbReference type="PANTHER" id="PTHR43806">
    <property type="entry name" value="PEPTIDASE S8"/>
    <property type="match status" value="1"/>
</dbReference>
<dbReference type="InterPro" id="IPR015500">
    <property type="entry name" value="Peptidase_S8_subtilisin-rel"/>
</dbReference>
<feature type="active site" description="Charge relay system" evidence="5">
    <location>
        <position position="501"/>
    </location>
</feature>
<dbReference type="SUPFAM" id="SSF52743">
    <property type="entry name" value="Subtilisin-like"/>
    <property type="match status" value="1"/>
</dbReference>
<dbReference type="PROSITE" id="PS00138">
    <property type="entry name" value="SUBTILASE_SER"/>
    <property type="match status" value="1"/>
</dbReference>
<evidence type="ECO:0000256" key="1">
    <source>
        <dbReference type="ARBA" id="ARBA00011073"/>
    </source>
</evidence>
<feature type="domain" description="Peptidase S8/S53" evidence="7">
    <location>
        <begin position="266"/>
        <end position="535"/>
    </location>
</feature>
<dbReference type="PANTHER" id="PTHR43806:SF11">
    <property type="entry name" value="CEREVISIN-RELATED"/>
    <property type="match status" value="1"/>
</dbReference>
<dbReference type="AlphaFoldDB" id="A0A1Y1X217"/>
<evidence type="ECO:0000313" key="8">
    <source>
        <dbReference type="EMBL" id="ORX79668.1"/>
    </source>
</evidence>
<feature type="active site" description="Charge relay system" evidence="5">
    <location>
        <position position="275"/>
    </location>
</feature>
<dbReference type="InterPro" id="IPR022398">
    <property type="entry name" value="Peptidase_S8_His-AS"/>
</dbReference>